<gene>
    <name evidence="1" type="ORF">ASIM_LOCUS3046</name>
</gene>
<dbReference type="Proteomes" id="UP000267096">
    <property type="component" value="Unassembled WGS sequence"/>
</dbReference>
<keyword evidence="2" id="KW-1185">Reference proteome</keyword>
<dbReference type="AlphaFoldDB" id="A0A0M3J6L3"/>
<organism evidence="3">
    <name type="scientific">Anisakis simplex</name>
    <name type="common">Herring worm</name>
    <dbReference type="NCBI Taxonomy" id="6269"/>
    <lineage>
        <taxon>Eukaryota</taxon>
        <taxon>Metazoa</taxon>
        <taxon>Ecdysozoa</taxon>
        <taxon>Nematoda</taxon>
        <taxon>Chromadorea</taxon>
        <taxon>Rhabditida</taxon>
        <taxon>Spirurina</taxon>
        <taxon>Ascaridomorpha</taxon>
        <taxon>Ascaridoidea</taxon>
        <taxon>Anisakidae</taxon>
        <taxon>Anisakis</taxon>
        <taxon>Anisakis simplex complex</taxon>
    </lineage>
</organism>
<reference evidence="1 2" key="2">
    <citation type="submission" date="2018-11" db="EMBL/GenBank/DDBJ databases">
        <authorList>
            <consortium name="Pathogen Informatics"/>
        </authorList>
    </citation>
    <scope>NUCLEOTIDE SEQUENCE [LARGE SCALE GENOMIC DNA]</scope>
</reference>
<sequence length="105" mass="12325">MLRPKAFFFSADPKGRRLSVKPFADIQLLQHRFHHDHNSSQRQSSNSGLPLLKKKLAGYTDEELYEYRQVFNMFDTGSIHSLFSPPKKYVYEDLKQAFDLIFVTI</sequence>
<evidence type="ECO:0000313" key="3">
    <source>
        <dbReference type="WBParaSite" id="ASIM_0000320101-mRNA-1"/>
    </source>
</evidence>
<dbReference type="EMBL" id="UYRR01004458">
    <property type="protein sequence ID" value="VDK21063.1"/>
    <property type="molecule type" value="Genomic_DNA"/>
</dbReference>
<evidence type="ECO:0000313" key="2">
    <source>
        <dbReference type="Proteomes" id="UP000267096"/>
    </source>
</evidence>
<dbReference type="WBParaSite" id="ASIM_0000320101-mRNA-1">
    <property type="protein sequence ID" value="ASIM_0000320101-mRNA-1"/>
    <property type="gene ID" value="ASIM_0000320101"/>
</dbReference>
<evidence type="ECO:0000313" key="1">
    <source>
        <dbReference type="EMBL" id="VDK21063.1"/>
    </source>
</evidence>
<reference evidence="3" key="1">
    <citation type="submission" date="2017-02" db="UniProtKB">
        <authorList>
            <consortium name="WormBaseParasite"/>
        </authorList>
    </citation>
    <scope>IDENTIFICATION</scope>
</reference>
<name>A0A0M3J6L3_ANISI</name>
<accession>A0A0M3J6L3</accession>
<proteinExistence type="predicted"/>
<protein>
    <submittedName>
        <fullName evidence="1 3">Uncharacterized protein</fullName>
    </submittedName>
</protein>
<dbReference type="OrthoDB" id="429467at2759"/>